<gene>
    <name evidence="2" type="ORF">N7U62_21715</name>
</gene>
<feature type="region of interest" description="Disordered" evidence="1">
    <location>
        <begin position="246"/>
        <end position="265"/>
    </location>
</feature>
<dbReference type="RefSeq" id="WP_264140221.1">
    <property type="nucleotide sequence ID" value="NZ_JAOYOD010000001.1"/>
</dbReference>
<dbReference type="SUPFAM" id="SSF141072">
    <property type="entry name" value="CalX-like"/>
    <property type="match status" value="1"/>
</dbReference>
<evidence type="ECO:0000256" key="1">
    <source>
        <dbReference type="SAM" id="MobiDB-lite"/>
    </source>
</evidence>
<dbReference type="InterPro" id="IPR012334">
    <property type="entry name" value="Pectin_lyas_fold"/>
</dbReference>
<evidence type="ECO:0000313" key="3">
    <source>
        <dbReference type="Proteomes" id="UP001300692"/>
    </source>
</evidence>
<dbReference type="EMBL" id="JAOYOD010000001">
    <property type="protein sequence ID" value="MCV9389298.1"/>
    <property type="molecule type" value="Genomic_DNA"/>
</dbReference>
<reference evidence="2 3" key="1">
    <citation type="submission" date="2022-10" db="EMBL/GenBank/DDBJ databases">
        <title>Comparative genomics and taxonomic characterization of three novel marine species of genus Reichenbachiella exhibiting antioxidant and polysaccharide degradation activities.</title>
        <authorList>
            <person name="Muhammad N."/>
            <person name="Lee Y.-J."/>
            <person name="Ko J."/>
            <person name="Kim S.-G."/>
        </authorList>
    </citation>
    <scope>NUCLEOTIDE SEQUENCE [LARGE SCALE GENOMIC DNA]</scope>
    <source>
        <strain evidence="2 3">ABR2-5</strain>
    </source>
</reference>
<dbReference type="Gene3D" id="2.60.40.2030">
    <property type="match status" value="1"/>
</dbReference>
<evidence type="ECO:0000313" key="2">
    <source>
        <dbReference type="EMBL" id="MCV9389298.1"/>
    </source>
</evidence>
<dbReference type="Proteomes" id="UP001300692">
    <property type="component" value="Unassembled WGS sequence"/>
</dbReference>
<comment type="caution">
    <text evidence="2">The sequence shown here is derived from an EMBL/GenBank/DDBJ whole genome shotgun (WGS) entry which is preliminary data.</text>
</comment>
<sequence length="521" mass="56585">MRNNLFLCITIFLLACSSENKDANPEITVQFIVTATAMSEANENKQITLNLSNTVGSNEEIVVSVNSNDATINSDYTLDPISLDQKILLPVDSGSEEVSFQISTIDNETIEEDKYLEFEISSVSDGLIIGNRDKLTLRIENDDREETTGEPDDLSAFQDLELPAGIQYLNQFEWQSAEGKLTLLESLNFSDQSDQDNDQEGFYWTLPSKIKEVVIAANVTITGGFRTQAEVIIRGEDRETSRIFGTDSKNWALGPNGETDSSCGNRAGDDRAHDCEKWQYGAVSPTVFGSTYPIHVQSLTIENARTYAITAFNNPVMVDNVHIINTRPAKTDGNDYRSNSDGIGGGEGSVVTNTLIDTWDDGIKLYKDFTVKNVTIIHNANGAPLQLGWGAKDPTIHTIENVKIIPADSGPAKHNLAMISASLTSGSVDATLNIKGAGLFADYSGRTGLQIRTGDPLPYVWLKSADAKVKLVLDTDANAELKAPATVMGEGSATLQDFCEGNNNWAFEMKCGTEVATGAGF</sequence>
<organism evidence="2 3">
    <name type="scientific">Reichenbachiella ulvae</name>
    <dbReference type="NCBI Taxonomy" id="2980104"/>
    <lineage>
        <taxon>Bacteria</taxon>
        <taxon>Pseudomonadati</taxon>
        <taxon>Bacteroidota</taxon>
        <taxon>Cytophagia</taxon>
        <taxon>Cytophagales</taxon>
        <taxon>Reichenbachiellaceae</taxon>
        <taxon>Reichenbachiella</taxon>
    </lineage>
</organism>
<dbReference type="PROSITE" id="PS51257">
    <property type="entry name" value="PROKAR_LIPOPROTEIN"/>
    <property type="match status" value="1"/>
</dbReference>
<dbReference type="Gene3D" id="2.160.20.10">
    <property type="entry name" value="Single-stranded right-handed beta-helix, Pectin lyase-like"/>
    <property type="match status" value="1"/>
</dbReference>
<accession>A0ABT3D023</accession>
<dbReference type="SUPFAM" id="SSF51126">
    <property type="entry name" value="Pectin lyase-like"/>
    <property type="match status" value="1"/>
</dbReference>
<dbReference type="InterPro" id="IPR011050">
    <property type="entry name" value="Pectin_lyase_fold/virulence"/>
</dbReference>
<dbReference type="InterPro" id="IPR038081">
    <property type="entry name" value="CalX-like_sf"/>
</dbReference>
<proteinExistence type="predicted"/>
<keyword evidence="3" id="KW-1185">Reference proteome</keyword>
<name>A0ABT3D023_9BACT</name>
<protein>
    <submittedName>
        <fullName evidence="2">DUF916 domain-containing protein</fullName>
    </submittedName>
</protein>